<dbReference type="STRING" id="192903.SAMN04488513_11036"/>
<dbReference type="InterPro" id="IPR050955">
    <property type="entry name" value="Plant_Biomass_Hydrol_Est"/>
</dbReference>
<feature type="transmembrane region" description="Helical" evidence="2">
    <location>
        <begin position="109"/>
        <end position="126"/>
    </location>
</feature>
<keyword evidence="1" id="KW-0732">Signal</keyword>
<evidence type="ECO:0000313" key="3">
    <source>
        <dbReference type="EMBL" id="SHJ84064.1"/>
    </source>
</evidence>
<accession>A0A1M6MKW9</accession>
<dbReference type="InterPro" id="IPR029058">
    <property type="entry name" value="AB_hydrolase_fold"/>
</dbReference>
<protein>
    <recommendedName>
        <fullName evidence="5">Alpha/beta hydrolase family protein</fullName>
    </recommendedName>
</protein>
<dbReference type="EMBL" id="FQYU01000010">
    <property type="protein sequence ID" value="SHJ84064.1"/>
    <property type="molecule type" value="Genomic_DNA"/>
</dbReference>
<evidence type="ECO:0000256" key="1">
    <source>
        <dbReference type="ARBA" id="ARBA00022729"/>
    </source>
</evidence>
<dbReference type="OrthoDB" id="9764953at2"/>
<evidence type="ECO:0000256" key="2">
    <source>
        <dbReference type="SAM" id="Phobius"/>
    </source>
</evidence>
<feature type="transmembrane region" description="Helical" evidence="2">
    <location>
        <begin position="207"/>
        <end position="228"/>
    </location>
</feature>
<keyword evidence="4" id="KW-1185">Reference proteome</keyword>
<evidence type="ECO:0000313" key="4">
    <source>
        <dbReference type="Proteomes" id="UP000184543"/>
    </source>
</evidence>
<dbReference type="SUPFAM" id="SSF53474">
    <property type="entry name" value="alpha/beta-Hydrolases"/>
    <property type="match status" value="1"/>
</dbReference>
<proteinExistence type="predicted"/>
<dbReference type="Proteomes" id="UP000184543">
    <property type="component" value="Unassembled WGS sequence"/>
</dbReference>
<dbReference type="PANTHER" id="PTHR43037:SF1">
    <property type="entry name" value="BLL1128 PROTEIN"/>
    <property type="match status" value="1"/>
</dbReference>
<sequence>MGTPSLRRDEYVLGIFFLTLDLALNIFVGMVYLQADSAVKYLSSFSSWFIACNLVGYAAMFFLIKYYLLKNYRATAISALVFVLTCSAYALVVYFMVTAQRLEGYFTTVYGATSFTLFLYGLSLVARPKKGKWLQVAGGLALLFGFGLGLGLLVRLNTVDFGTKLLLAQVETALFVAASLLPLPFILNFNNELRALEPQKNTGSFGLATKAVMLATLVIALILSIRLASDCVSNNLRSRTPSERQKLLAAPFEARVFTADNGQKLGYRLLRPVNYDPEKSYPLAVCLHHGGGTGTENIVQVATSEFAQTLSEPGNRKKYPSFIFVPQCPPGSSFGGIPNYPKIDELVVGAITELEKEFKIDRSRRYVMGVSLGGFGAWHLIGSRPEMFAAAIPVCGGGNPDHGKDMAQVGIWAFHGEADSNVPAKLSRDMIHSVRRAGGNPKYTEFQGIGHHIWPHVMRTPGKLEWLFAQKKEGPTTGLP</sequence>
<keyword evidence="2" id="KW-0472">Membrane</keyword>
<dbReference type="PANTHER" id="PTHR43037">
    <property type="entry name" value="UNNAMED PRODUCT-RELATED"/>
    <property type="match status" value="1"/>
</dbReference>
<feature type="transmembrane region" description="Helical" evidence="2">
    <location>
        <begin position="133"/>
        <end position="154"/>
    </location>
</feature>
<gene>
    <name evidence="3" type="ORF">SAMN04488513_11036</name>
</gene>
<organism evidence="3 4">
    <name type="scientific">Pseudozobellia thermophila</name>
    <dbReference type="NCBI Taxonomy" id="192903"/>
    <lineage>
        <taxon>Bacteria</taxon>
        <taxon>Pseudomonadati</taxon>
        <taxon>Bacteroidota</taxon>
        <taxon>Flavobacteriia</taxon>
        <taxon>Flavobacteriales</taxon>
        <taxon>Flavobacteriaceae</taxon>
        <taxon>Pseudozobellia</taxon>
    </lineage>
</organism>
<feature type="transmembrane region" description="Helical" evidence="2">
    <location>
        <begin position="45"/>
        <end position="64"/>
    </location>
</feature>
<evidence type="ECO:0008006" key="5">
    <source>
        <dbReference type="Google" id="ProtNLM"/>
    </source>
</evidence>
<name>A0A1M6MKW9_9FLAO</name>
<feature type="transmembrane region" description="Helical" evidence="2">
    <location>
        <begin position="12"/>
        <end position="33"/>
    </location>
</feature>
<reference evidence="4" key="1">
    <citation type="submission" date="2016-11" db="EMBL/GenBank/DDBJ databases">
        <authorList>
            <person name="Varghese N."/>
            <person name="Submissions S."/>
        </authorList>
    </citation>
    <scope>NUCLEOTIDE SEQUENCE [LARGE SCALE GENOMIC DNA]</scope>
    <source>
        <strain evidence="4">DSM 19858</strain>
    </source>
</reference>
<keyword evidence="2" id="KW-1133">Transmembrane helix</keyword>
<dbReference type="RefSeq" id="WP_072995227.1">
    <property type="nucleotide sequence ID" value="NZ_FQYU01000010.1"/>
</dbReference>
<dbReference type="Gene3D" id="3.40.50.1820">
    <property type="entry name" value="alpha/beta hydrolase"/>
    <property type="match status" value="1"/>
</dbReference>
<keyword evidence="2" id="KW-0812">Transmembrane</keyword>
<feature type="transmembrane region" description="Helical" evidence="2">
    <location>
        <begin position="76"/>
        <end position="97"/>
    </location>
</feature>
<feature type="transmembrane region" description="Helical" evidence="2">
    <location>
        <begin position="166"/>
        <end position="187"/>
    </location>
</feature>
<dbReference type="AlphaFoldDB" id="A0A1M6MKW9"/>